<feature type="region of interest" description="Disordered" evidence="1">
    <location>
        <begin position="118"/>
        <end position="154"/>
    </location>
</feature>
<gene>
    <name evidence="3" type="ORF">EZ242_11290</name>
</gene>
<dbReference type="RefSeq" id="WP_135285262.1">
    <property type="nucleotide sequence ID" value="NZ_SMLL01000004.1"/>
</dbReference>
<organism evidence="3 4">
    <name type="scientific">Ramlibacter rhizophilus</name>
    <dbReference type="NCBI Taxonomy" id="1781167"/>
    <lineage>
        <taxon>Bacteria</taxon>
        <taxon>Pseudomonadati</taxon>
        <taxon>Pseudomonadota</taxon>
        <taxon>Betaproteobacteria</taxon>
        <taxon>Burkholderiales</taxon>
        <taxon>Comamonadaceae</taxon>
        <taxon>Ramlibacter</taxon>
    </lineage>
</organism>
<feature type="compositionally biased region" description="Polar residues" evidence="1">
    <location>
        <begin position="118"/>
        <end position="143"/>
    </location>
</feature>
<evidence type="ECO:0000313" key="3">
    <source>
        <dbReference type="EMBL" id="TFY99719.1"/>
    </source>
</evidence>
<accession>A0A4Z0BMR9</accession>
<dbReference type="EMBL" id="SMLL01000004">
    <property type="protein sequence ID" value="TFY99719.1"/>
    <property type="molecule type" value="Genomic_DNA"/>
</dbReference>
<sequence>MSDPKDENPGLFAKVIKFVRNPASGWSGLELPEEERESGYSRQMLKEMIERKRRNDFVRRREFDMLRKLRRSEVIAGNDPAARPSFFQSSLPSRPDDRASTLKKIDEIEAQMSQQWWKTRNGEPTTTGGLSRSTIPPLTSSGPTGLPGSRVGGFSPSEGLSIELPLLHAQTQPLTVEATLPATVPNVLPPSAQPPSVLASTLDFSPELAPVEEFTHDAELEDVAIRFAQGDDAGVEAGLQALVGAGGTRQDHVETWLVLFDFYRATGRQERFDEAALSFAERFGRSAPQWIAFGGPARGGPAQPAGPAAPVTPVDWTCPPVLTAAAFPLLQAALARAPQPWRLSWGRLGSIDESALAPLAQLLGQWAAQPVALRFVAAECLEAALKARTPPADASVPAAWWRLRMEALRLLNRPDEFEMVAMDFCIAYEVSPPSWEAPRCRVAALDADGQSAAPASAFPREPYADSVASVPASGFGEPASRFAPMPQGELAGALQDDATALLARLPAVSAGQSLSVDCARLVRIDFGAAGSLLNWCTARQAEGCLLQFTGVHRLVAAFFAVVGIDGTARIALRRD</sequence>
<feature type="region of interest" description="Disordered" evidence="1">
    <location>
        <begin position="79"/>
        <end position="98"/>
    </location>
</feature>
<reference evidence="3 4" key="1">
    <citation type="submission" date="2019-03" db="EMBL/GenBank/DDBJ databases">
        <title>Ramlibacter rhizophilus CCTCC AB2015357, whole genome shotgun sequence.</title>
        <authorList>
            <person name="Zhang X."/>
            <person name="Feng G."/>
            <person name="Zhu H."/>
        </authorList>
    </citation>
    <scope>NUCLEOTIDE SEQUENCE [LARGE SCALE GENOMIC DNA]</scope>
    <source>
        <strain evidence="3 4">CCTCC AB2015357</strain>
    </source>
</reference>
<name>A0A4Z0BMR9_9BURK</name>
<dbReference type="AlphaFoldDB" id="A0A4Z0BMR9"/>
<evidence type="ECO:0000313" key="4">
    <source>
        <dbReference type="Proteomes" id="UP000297564"/>
    </source>
</evidence>
<dbReference type="InterPro" id="IPR036513">
    <property type="entry name" value="STAS_dom_sf"/>
</dbReference>
<dbReference type="InterPro" id="IPR058548">
    <property type="entry name" value="MlaB-like_STAS"/>
</dbReference>
<evidence type="ECO:0000256" key="1">
    <source>
        <dbReference type="SAM" id="MobiDB-lite"/>
    </source>
</evidence>
<dbReference type="Proteomes" id="UP000297564">
    <property type="component" value="Unassembled WGS sequence"/>
</dbReference>
<feature type="domain" description="MlaB-like STAS" evidence="2">
    <location>
        <begin position="495"/>
        <end position="565"/>
    </location>
</feature>
<comment type="caution">
    <text evidence="3">The sequence shown here is derived from an EMBL/GenBank/DDBJ whole genome shotgun (WGS) entry which is preliminary data.</text>
</comment>
<protein>
    <submittedName>
        <fullName evidence="3">STAS domain-containing protein</fullName>
    </submittedName>
</protein>
<evidence type="ECO:0000259" key="2">
    <source>
        <dbReference type="Pfam" id="PF13466"/>
    </source>
</evidence>
<keyword evidence="4" id="KW-1185">Reference proteome</keyword>
<dbReference type="Pfam" id="PF13466">
    <property type="entry name" value="STAS_2"/>
    <property type="match status" value="1"/>
</dbReference>
<dbReference type="OrthoDB" id="5298269at2"/>
<dbReference type="SUPFAM" id="SSF52091">
    <property type="entry name" value="SpoIIaa-like"/>
    <property type="match status" value="1"/>
</dbReference>
<proteinExistence type="predicted"/>